<dbReference type="SUPFAM" id="SSF55469">
    <property type="entry name" value="FMN-dependent nitroreductase-like"/>
    <property type="match status" value="1"/>
</dbReference>
<keyword evidence="2" id="KW-0288">FMN</keyword>
<evidence type="ECO:0000256" key="3">
    <source>
        <dbReference type="ARBA" id="ARBA00022857"/>
    </source>
</evidence>
<dbReference type="NCBIfam" id="NF003768">
    <property type="entry name" value="PRK05365.1"/>
    <property type="match status" value="1"/>
</dbReference>
<dbReference type="InterPro" id="IPR023936">
    <property type="entry name" value="RutE-like"/>
</dbReference>
<sequence length="221" mass="24923">MSAPTGAELEALRAKAQQDHRDLRDRIPRLSDDAIALILRESRSHYAWTDKPVSDDLLEEIYDITINGATSMNTLPARFIFVKSTEGKERLAKSLKPKNVPKMMDAPVTAIIAYDLDFWKELPFLFPHEDRRPLFENKPEYVADTAYRNGTLQGAYFLIAARAVGLDVGAMSGFSNKIVDEEFFAGTTLKSNFLCNLGYADETGLFQKLPRFPFEKVCSYA</sequence>
<evidence type="ECO:0000256" key="5">
    <source>
        <dbReference type="SAM" id="Coils"/>
    </source>
</evidence>
<dbReference type="GO" id="GO:0035527">
    <property type="term" value="F:3-hydroxypropionate dehydrogenase (NADP+) activity"/>
    <property type="evidence" value="ECO:0007669"/>
    <property type="project" value="UniProtKB-EC"/>
</dbReference>
<proteinExistence type="predicted"/>
<reference evidence="8" key="1">
    <citation type="submission" date="2015-09" db="EMBL/GenBank/DDBJ databases">
        <authorList>
            <person name="Rodrigo-Torres L."/>
            <person name="Arahal D.R."/>
        </authorList>
    </citation>
    <scope>NUCLEOTIDE SEQUENCE [LARGE SCALE GENOMIC DNA]</scope>
    <source>
        <strain evidence="8">CECT 4293</strain>
    </source>
</reference>
<dbReference type="PANTHER" id="PTHR43543:SF1">
    <property type="entry name" value="MALONIC SEMIALDEHYDE REDUCTASE RUTE-RELATED"/>
    <property type="match status" value="1"/>
</dbReference>
<name>A0A0P1E4U2_9RHOB</name>
<dbReference type="InterPro" id="IPR029479">
    <property type="entry name" value="Nitroreductase"/>
</dbReference>
<dbReference type="InterPro" id="IPR050461">
    <property type="entry name" value="Nitroreductase_HadB/RutE"/>
</dbReference>
<dbReference type="AlphaFoldDB" id="A0A0P1E4U2"/>
<evidence type="ECO:0000313" key="8">
    <source>
        <dbReference type="Proteomes" id="UP000050786"/>
    </source>
</evidence>
<protein>
    <submittedName>
        <fullName evidence="7">Putative malonic semialdehyde reductase RutE</fullName>
        <ecNumber evidence="7">1.1.1.298</ecNumber>
    </submittedName>
</protein>
<keyword evidence="5" id="KW-0175">Coiled coil</keyword>
<dbReference type="EC" id="1.1.1.298" evidence="7"/>
<keyword evidence="8" id="KW-1185">Reference proteome</keyword>
<evidence type="ECO:0000256" key="1">
    <source>
        <dbReference type="ARBA" id="ARBA00022630"/>
    </source>
</evidence>
<evidence type="ECO:0000259" key="6">
    <source>
        <dbReference type="Pfam" id="PF00881"/>
    </source>
</evidence>
<dbReference type="Pfam" id="PF00881">
    <property type="entry name" value="Nitroreductase"/>
    <property type="match status" value="1"/>
</dbReference>
<feature type="domain" description="Nitroreductase" evidence="6">
    <location>
        <begin position="40"/>
        <end position="183"/>
    </location>
</feature>
<keyword evidence="3" id="KW-0521">NADP</keyword>
<dbReference type="PANTHER" id="PTHR43543">
    <property type="entry name" value="MALONIC SEMIALDEHYDE REDUCTASE RUTE-RELATED"/>
    <property type="match status" value="1"/>
</dbReference>
<dbReference type="Gene3D" id="3.40.109.10">
    <property type="entry name" value="NADH Oxidase"/>
    <property type="match status" value="1"/>
</dbReference>
<dbReference type="EMBL" id="CYPS01000036">
    <property type="protein sequence ID" value="CUH43360.1"/>
    <property type="molecule type" value="Genomic_DNA"/>
</dbReference>
<feature type="coiled-coil region" evidence="5">
    <location>
        <begin position="6"/>
        <end position="33"/>
    </location>
</feature>
<organism evidence="7 8">
    <name type="scientific">Ruegeria atlantica</name>
    <dbReference type="NCBI Taxonomy" id="81569"/>
    <lineage>
        <taxon>Bacteria</taxon>
        <taxon>Pseudomonadati</taxon>
        <taxon>Pseudomonadota</taxon>
        <taxon>Alphaproteobacteria</taxon>
        <taxon>Rhodobacterales</taxon>
        <taxon>Roseobacteraceae</taxon>
        <taxon>Ruegeria</taxon>
    </lineage>
</organism>
<dbReference type="Proteomes" id="UP000050786">
    <property type="component" value="Unassembled WGS sequence"/>
</dbReference>
<dbReference type="RefSeq" id="WP_082649271.1">
    <property type="nucleotide sequence ID" value="NZ_CYPS01000036.1"/>
</dbReference>
<evidence type="ECO:0000256" key="2">
    <source>
        <dbReference type="ARBA" id="ARBA00022643"/>
    </source>
</evidence>
<dbReference type="InterPro" id="IPR000415">
    <property type="entry name" value="Nitroreductase-like"/>
</dbReference>
<gene>
    <name evidence="7" type="primary">rutE</name>
    <name evidence="7" type="ORF">RUM4293_02254</name>
</gene>
<dbReference type="CDD" id="cd02148">
    <property type="entry name" value="RutE-like"/>
    <property type="match status" value="1"/>
</dbReference>
<keyword evidence="4 7" id="KW-0560">Oxidoreductase</keyword>
<evidence type="ECO:0000313" key="7">
    <source>
        <dbReference type="EMBL" id="CUH43360.1"/>
    </source>
</evidence>
<evidence type="ECO:0000256" key="4">
    <source>
        <dbReference type="ARBA" id="ARBA00023002"/>
    </source>
</evidence>
<keyword evidence="1" id="KW-0285">Flavoprotein</keyword>
<accession>A0A0P1E4U2</accession>